<evidence type="ECO:0000313" key="2">
    <source>
        <dbReference type="EMBL" id="QBI20079.1"/>
    </source>
</evidence>
<dbReference type="PANTHER" id="PTHR43135">
    <property type="entry name" value="ALPHA-D-RIBOSE 1-METHYLPHOSPHONATE 5-TRIPHOSPHATE DIPHOSPHATASE"/>
    <property type="match status" value="1"/>
</dbReference>
<protein>
    <submittedName>
        <fullName evidence="2">Amidohydrolase family protein</fullName>
    </submittedName>
</protein>
<dbReference type="InterPro" id="IPR011059">
    <property type="entry name" value="Metal-dep_hydrolase_composite"/>
</dbReference>
<dbReference type="Proteomes" id="UP000291469">
    <property type="component" value="Chromosome"/>
</dbReference>
<organism evidence="2 3">
    <name type="scientific">Egibacter rhizosphaerae</name>
    <dbReference type="NCBI Taxonomy" id="1670831"/>
    <lineage>
        <taxon>Bacteria</taxon>
        <taxon>Bacillati</taxon>
        <taxon>Actinomycetota</taxon>
        <taxon>Nitriliruptoria</taxon>
        <taxon>Egibacterales</taxon>
        <taxon>Egibacteraceae</taxon>
        <taxon>Egibacter</taxon>
    </lineage>
</organism>
<dbReference type="AlphaFoldDB" id="A0A411YFX7"/>
<dbReference type="Pfam" id="PF01979">
    <property type="entry name" value="Amidohydro_1"/>
    <property type="match status" value="1"/>
</dbReference>
<proteinExistence type="predicted"/>
<dbReference type="KEGG" id="erz:ER308_11240"/>
<dbReference type="EMBL" id="CP036402">
    <property type="protein sequence ID" value="QBI20079.1"/>
    <property type="molecule type" value="Genomic_DNA"/>
</dbReference>
<dbReference type="RefSeq" id="WP_131155076.1">
    <property type="nucleotide sequence ID" value="NZ_CP036402.1"/>
</dbReference>
<dbReference type="InterPro" id="IPR006680">
    <property type="entry name" value="Amidohydro-rel"/>
</dbReference>
<dbReference type="OrthoDB" id="3514520at2"/>
<dbReference type="InterPro" id="IPR032466">
    <property type="entry name" value="Metal_Hydrolase"/>
</dbReference>
<dbReference type="SUPFAM" id="SSF51338">
    <property type="entry name" value="Composite domain of metallo-dependent hydrolases"/>
    <property type="match status" value="1"/>
</dbReference>
<name>A0A411YFX7_9ACTN</name>
<sequence length="403" mass="41949">MLLRNFNLLDVLSGEIREGWSLQVEDGRIFWIGEEDRVPGAGEPVDLGGATVMPGLINCHVHLSYGGEADPSTRVNRGAGEEALVAARHACQTLNGGVTTVRDCGSPTRAATVVREAVSRGRLAGPRVLSSGRLITMTGGHGHWTGVEVDGADGVRTMVREEIKHGADWIKFAASGGVLTPGTLLGAPSFTAEEMAAGVEAAAFLGRRVAAHAIGTEGIKNALRAGVTSIEHGSYLDAEAIEMMLERDATHVPTLSAYYNVIHHGVEGGVPQEAVNKAAGAHEDNRNSLVRSLEAGVNVAVGTDAGTPFNSHGGVALELELMVDAGASPLQALQSGTINAARNLGIESFCGSIEKGKSADLLVLDRSPFEDLNVLREPRAVMVAGSWAPPCDTPEGPLGLLGT</sequence>
<dbReference type="Gene3D" id="2.30.40.10">
    <property type="entry name" value="Urease, subunit C, domain 1"/>
    <property type="match status" value="1"/>
</dbReference>
<reference evidence="2 3" key="1">
    <citation type="submission" date="2019-01" db="EMBL/GenBank/DDBJ databases">
        <title>Egibacter rhizosphaerae EGI 80759T.</title>
        <authorList>
            <person name="Chen D.-D."/>
            <person name="Tian Y."/>
            <person name="Jiao J.-Y."/>
            <person name="Zhang X.-T."/>
            <person name="Zhang Y.-G."/>
            <person name="Zhang Y."/>
            <person name="Xiao M."/>
            <person name="Shu W.-S."/>
            <person name="Li W.-J."/>
        </authorList>
    </citation>
    <scope>NUCLEOTIDE SEQUENCE [LARGE SCALE GENOMIC DNA]</scope>
    <source>
        <strain evidence="2 3">EGI 80759</strain>
    </source>
</reference>
<evidence type="ECO:0000259" key="1">
    <source>
        <dbReference type="Pfam" id="PF01979"/>
    </source>
</evidence>
<dbReference type="CDD" id="cd01299">
    <property type="entry name" value="Met_dep_hydrolase_A"/>
    <property type="match status" value="1"/>
</dbReference>
<accession>A0A411YFX7</accession>
<dbReference type="Gene3D" id="3.20.20.140">
    <property type="entry name" value="Metal-dependent hydrolases"/>
    <property type="match status" value="1"/>
</dbReference>
<dbReference type="PANTHER" id="PTHR43135:SF3">
    <property type="entry name" value="ALPHA-D-RIBOSE 1-METHYLPHOSPHONATE 5-TRIPHOSPHATE DIPHOSPHATASE"/>
    <property type="match status" value="1"/>
</dbReference>
<gene>
    <name evidence="2" type="ORF">ER308_11240</name>
</gene>
<dbReference type="InterPro" id="IPR051781">
    <property type="entry name" value="Metallo-dep_Hydrolase"/>
</dbReference>
<dbReference type="InterPro" id="IPR057744">
    <property type="entry name" value="OTAase-like"/>
</dbReference>
<feature type="domain" description="Amidohydrolase-related" evidence="1">
    <location>
        <begin position="51"/>
        <end position="387"/>
    </location>
</feature>
<keyword evidence="3" id="KW-1185">Reference proteome</keyword>
<dbReference type="SUPFAM" id="SSF51556">
    <property type="entry name" value="Metallo-dependent hydrolases"/>
    <property type="match status" value="1"/>
</dbReference>
<keyword evidence="2" id="KW-0378">Hydrolase</keyword>
<dbReference type="GO" id="GO:0016810">
    <property type="term" value="F:hydrolase activity, acting on carbon-nitrogen (but not peptide) bonds"/>
    <property type="evidence" value="ECO:0007669"/>
    <property type="project" value="InterPro"/>
</dbReference>
<evidence type="ECO:0000313" key="3">
    <source>
        <dbReference type="Proteomes" id="UP000291469"/>
    </source>
</evidence>